<dbReference type="PANTHER" id="PTHR10353">
    <property type="entry name" value="GLYCOSYL HYDROLASE"/>
    <property type="match status" value="1"/>
</dbReference>
<dbReference type="AlphaFoldDB" id="A0AAE4L1Y2"/>
<evidence type="ECO:0000256" key="5">
    <source>
        <dbReference type="RuleBase" id="RU003690"/>
    </source>
</evidence>
<dbReference type="NCBIfam" id="NF011589">
    <property type="entry name" value="PRK15014.1"/>
    <property type="match status" value="1"/>
</dbReference>
<dbReference type="Proteomes" id="UP001180842">
    <property type="component" value="Unassembled WGS sequence"/>
</dbReference>
<organism evidence="7 8">
    <name type="scientific">Enterococcus pseudoavium</name>
    <dbReference type="NCBI Taxonomy" id="44007"/>
    <lineage>
        <taxon>Bacteria</taxon>
        <taxon>Bacillati</taxon>
        <taxon>Bacillota</taxon>
        <taxon>Bacilli</taxon>
        <taxon>Lactobacillales</taxon>
        <taxon>Enterococcaceae</taxon>
        <taxon>Enterococcus</taxon>
    </lineage>
</organism>
<comment type="caution">
    <text evidence="7">The sequence shown here is derived from an EMBL/GenBank/DDBJ whole genome shotgun (WGS) entry which is preliminary data.</text>
</comment>
<dbReference type="GO" id="GO:0008706">
    <property type="term" value="F:6-phospho-beta-glucosidase activity"/>
    <property type="evidence" value="ECO:0007669"/>
    <property type="project" value="UniProtKB-EC"/>
</dbReference>
<sequence>MSIFKENFLWGGAVAAHQLEGGWQAGGKGVSVADVMTVGANGVPRRITDGVVEGENYPNHEAIDFYGRYKEDVKLFAELGLKCFRTSIAWTRIFPNGDEAEPNEAGLQFYDDLFDECLKYGIEPVITLSHFEMPYNLVTEYGGWRNRKMIDFFAHFAEVCFKRYKDKVKYWMTFNEINNQANYQEDWAPFTNSGLKFEVGEDREKIMYQAAHYELVASAKAVEIGRSINPDFEIGCMIAMCPIYPYSCKPADMMAATVAMQRRYWFTDVHCKGRYPSYMKTYFERKAFHLDITPEDEVQLTKGTVDYIGFSYYMSFAIKDHDKAPVYDYDEAHDLVKNPYVEASDWGWQIDPTGLRYAMNWFNERYELPLFIVENGFGAFDEIAEDGKIHDEYRIDYLRKHIEAMQEAVIYDGIDLMGYTPWGFIDLVSAGTGEMKKRYGFIYVDKDNDGVGSLDRSKKDSFDWFQKVIETNGEQL</sequence>
<dbReference type="InterPro" id="IPR001360">
    <property type="entry name" value="Glyco_hydro_1"/>
</dbReference>
<evidence type="ECO:0000256" key="4">
    <source>
        <dbReference type="PROSITE-ProRule" id="PRU10055"/>
    </source>
</evidence>
<evidence type="ECO:0000313" key="8">
    <source>
        <dbReference type="Proteomes" id="UP001180842"/>
    </source>
</evidence>
<dbReference type="SUPFAM" id="SSF51445">
    <property type="entry name" value="(Trans)glycosidases"/>
    <property type="match status" value="1"/>
</dbReference>
<keyword evidence="3 6" id="KW-0326">Glycosidase</keyword>
<dbReference type="PRINTS" id="PR00131">
    <property type="entry name" value="GLHYDRLASE1"/>
</dbReference>
<dbReference type="EMBL" id="JARQAI010000012">
    <property type="protein sequence ID" value="MDT2737281.1"/>
    <property type="molecule type" value="Genomic_DNA"/>
</dbReference>
<dbReference type="PROSITE" id="PS00572">
    <property type="entry name" value="GLYCOSYL_HYDROL_F1_1"/>
    <property type="match status" value="1"/>
</dbReference>
<dbReference type="PROSITE" id="PS00653">
    <property type="entry name" value="GLYCOSYL_HYDROL_F1_2"/>
    <property type="match status" value="1"/>
</dbReference>
<dbReference type="RefSeq" id="WP_311797107.1">
    <property type="nucleotide sequence ID" value="NZ_JARQAI010000012.1"/>
</dbReference>
<dbReference type="GO" id="GO:0016052">
    <property type="term" value="P:carbohydrate catabolic process"/>
    <property type="evidence" value="ECO:0007669"/>
    <property type="project" value="TreeGrafter"/>
</dbReference>
<name>A0AAE4L1Y2_9ENTE</name>
<dbReference type="Pfam" id="PF00232">
    <property type="entry name" value="Glyco_hydro_1"/>
    <property type="match status" value="1"/>
</dbReference>
<dbReference type="PANTHER" id="PTHR10353:SF85">
    <property type="entry name" value="ARYL-PHOSPHO-BETA-D-GLUCOSIDASE BGLA"/>
    <property type="match status" value="1"/>
</dbReference>
<gene>
    <name evidence="7" type="ORF">P7H00_09085</name>
</gene>
<evidence type="ECO:0000256" key="2">
    <source>
        <dbReference type="ARBA" id="ARBA00022801"/>
    </source>
</evidence>
<protein>
    <submittedName>
        <fullName evidence="7">6-phospho-beta-glucosidase</fullName>
        <ecNumber evidence="7">3.2.1.86</ecNumber>
    </submittedName>
</protein>
<keyword evidence="2 6" id="KW-0378">Hydrolase</keyword>
<reference evidence="7" key="1">
    <citation type="submission" date="2023-03" db="EMBL/GenBank/DDBJ databases">
        <authorList>
            <person name="Shen W."/>
            <person name="Cai J."/>
        </authorList>
    </citation>
    <scope>NUCLEOTIDE SEQUENCE</scope>
    <source>
        <strain evidence="7">P69-2</strain>
    </source>
</reference>
<dbReference type="EC" id="3.2.1.86" evidence="7"/>
<evidence type="ECO:0000256" key="1">
    <source>
        <dbReference type="ARBA" id="ARBA00010838"/>
    </source>
</evidence>
<dbReference type="GO" id="GO:0005829">
    <property type="term" value="C:cytosol"/>
    <property type="evidence" value="ECO:0007669"/>
    <property type="project" value="TreeGrafter"/>
</dbReference>
<comment type="similarity">
    <text evidence="1 5">Belongs to the glycosyl hydrolase 1 family.</text>
</comment>
<evidence type="ECO:0000256" key="6">
    <source>
        <dbReference type="RuleBase" id="RU004468"/>
    </source>
</evidence>
<feature type="active site" description="Nucleophile" evidence="4">
    <location>
        <position position="374"/>
    </location>
</feature>
<dbReference type="FunFam" id="3.20.20.80:FF:000004">
    <property type="entry name" value="Beta-glucosidase 6-phospho-beta-glucosidase"/>
    <property type="match status" value="1"/>
</dbReference>
<proteinExistence type="inferred from homology"/>
<dbReference type="NCBIfam" id="NF007154">
    <property type="entry name" value="PRK09589.1"/>
    <property type="match status" value="1"/>
</dbReference>
<accession>A0AAE4L1Y2</accession>
<dbReference type="Gene3D" id="3.20.20.80">
    <property type="entry name" value="Glycosidases"/>
    <property type="match status" value="1"/>
</dbReference>
<dbReference type="InterPro" id="IPR018120">
    <property type="entry name" value="Glyco_hydro_1_AS"/>
</dbReference>
<evidence type="ECO:0000313" key="7">
    <source>
        <dbReference type="EMBL" id="MDT2737281.1"/>
    </source>
</evidence>
<dbReference type="InterPro" id="IPR033132">
    <property type="entry name" value="GH_1_N_CS"/>
</dbReference>
<dbReference type="InterPro" id="IPR017853">
    <property type="entry name" value="GH"/>
</dbReference>
<evidence type="ECO:0000256" key="3">
    <source>
        <dbReference type="ARBA" id="ARBA00023295"/>
    </source>
</evidence>